<dbReference type="InterPro" id="IPR051504">
    <property type="entry name" value="Plant_metabolite_acyltrans"/>
</dbReference>
<dbReference type="OrthoDB" id="1862401at2759"/>
<dbReference type="EMBL" id="JABWDY010005775">
    <property type="protein sequence ID" value="KAF5204174.1"/>
    <property type="molecule type" value="Genomic_DNA"/>
</dbReference>
<keyword evidence="2" id="KW-0012">Acyltransferase</keyword>
<reference evidence="3 4" key="1">
    <citation type="submission" date="2020-06" db="EMBL/GenBank/DDBJ databases">
        <title>Transcriptomic and genomic resources for Thalictrum thalictroides and T. hernandezii: Facilitating candidate gene discovery in an emerging model plant lineage.</title>
        <authorList>
            <person name="Arias T."/>
            <person name="Riano-Pachon D.M."/>
            <person name="Di Stilio V.S."/>
        </authorList>
    </citation>
    <scope>NUCLEOTIDE SEQUENCE [LARGE SCALE GENOMIC DNA]</scope>
    <source>
        <strain evidence="4">cv. WT478/WT964</strain>
        <tissue evidence="3">Leaves</tissue>
    </source>
</reference>
<dbReference type="AlphaFoldDB" id="A0A7J6X3C5"/>
<comment type="caution">
    <text evidence="3">The sequence shown here is derived from an EMBL/GenBank/DDBJ whole genome shotgun (WGS) entry which is preliminary data.</text>
</comment>
<accession>A0A7J6X3C5</accession>
<evidence type="ECO:0000256" key="1">
    <source>
        <dbReference type="ARBA" id="ARBA00022679"/>
    </source>
</evidence>
<name>A0A7J6X3C5_THATH</name>
<proteinExistence type="predicted"/>
<keyword evidence="1 3" id="KW-0808">Transferase</keyword>
<dbReference type="Proteomes" id="UP000554482">
    <property type="component" value="Unassembled WGS sequence"/>
</dbReference>
<keyword evidence="4" id="KW-1185">Reference proteome</keyword>
<evidence type="ECO:0000313" key="3">
    <source>
        <dbReference type="EMBL" id="KAF5204174.1"/>
    </source>
</evidence>
<dbReference type="GO" id="GO:0016747">
    <property type="term" value="F:acyltransferase activity, transferring groups other than amino-acyl groups"/>
    <property type="evidence" value="ECO:0007669"/>
    <property type="project" value="UniProtKB-ARBA"/>
</dbReference>
<dbReference type="Gene3D" id="3.30.559.10">
    <property type="entry name" value="Chloramphenicol acetyltransferase-like domain"/>
    <property type="match status" value="1"/>
</dbReference>
<dbReference type="InterPro" id="IPR023213">
    <property type="entry name" value="CAT-like_dom_sf"/>
</dbReference>
<protein>
    <submittedName>
        <fullName evidence="3">Hxxxd-type acyl-transferase family protein</fullName>
    </submittedName>
</protein>
<organism evidence="3 4">
    <name type="scientific">Thalictrum thalictroides</name>
    <name type="common">Rue-anemone</name>
    <name type="synonym">Anemone thalictroides</name>
    <dbReference type="NCBI Taxonomy" id="46969"/>
    <lineage>
        <taxon>Eukaryota</taxon>
        <taxon>Viridiplantae</taxon>
        <taxon>Streptophyta</taxon>
        <taxon>Embryophyta</taxon>
        <taxon>Tracheophyta</taxon>
        <taxon>Spermatophyta</taxon>
        <taxon>Magnoliopsida</taxon>
        <taxon>Ranunculales</taxon>
        <taxon>Ranunculaceae</taxon>
        <taxon>Thalictroideae</taxon>
        <taxon>Thalictrum</taxon>
    </lineage>
</organism>
<dbReference type="PANTHER" id="PTHR31625">
    <property type="match status" value="1"/>
</dbReference>
<evidence type="ECO:0000313" key="4">
    <source>
        <dbReference type="Proteomes" id="UP000554482"/>
    </source>
</evidence>
<gene>
    <name evidence="3" type="ORF">FRX31_006239</name>
</gene>
<evidence type="ECO:0000256" key="2">
    <source>
        <dbReference type="ARBA" id="ARBA00023315"/>
    </source>
</evidence>
<sequence length="122" mass="13396">MCNRSVLIGEDGIAIAAKLIGKAIKNYDFYAQLESDMSYFMSIPKEQVQVVGGSPRFAVYDTDFGWGKPEKVEMNPIDDGGQSIALSDRPSEAGAIEIGLVRKKTEVDSFAYIFTNSIEVFS</sequence>
<dbReference type="Pfam" id="PF02458">
    <property type="entry name" value="Transferase"/>
    <property type="match status" value="1"/>
</dbReference>